<feature type="non-terminal residue" evidence="2">
    <location>
        <position position="1"/>
    </location>
</feature>
<proteinExistence type="predicted"/>
<dbReference type="InterPro" id="IPR022048">
    <property type="entry name" value="Envelope_fusion-like"/>
</dbReference>
<dbReference type="Pfam" id="PF12259">
    <property type="entry name" value="Baculo_F"/>
    <property type="match status" value="1"/>
</dbReference>
<protein>
    <submittedName>
        <fullName evidence="2">(diamondback moth) hypothetical protein</fullName>
    </submittedName>
</protein>
<dbReference type="EMBL" id="CAJHNJ030000022">
    <property type="protein sequence ID" value="CAG9119221.1"/>
    <property type="molecule type" value="Genomic_DNA"/>
</dbReference>
<dbReference type="AlphaFoldDB" id="A0A8S4EWL8"/>
<feature type="transmembrane region" description="Helical" evidence="1">
    <location>
        <begin position="537"/>
        <end position="555"/>
    </location>
</feature>
<comment type="caution">
    <text evidence="2">The sequence shown here is derived from an EMBL/GenBank/DDBJ whole genome shotgun (WGS) entry which is preliminary data.</text>
</comment>
<dbReference type="Proteomes" id="UP000653454">
    <property type="component" value="Unassembled WGS sequence"/>
</dbReference>
<reference evidence="2" key="1">
    <citation type="submission" date="2020-11" db="EMBL/GenBank/DDBJ databases">
        <authorList>
            <person name="Whiteford S."/>
        </authorList>
    </citation>
    <scope>NUCLEOTIDE SEQUENCE</scope>
</reference>
<organism evidence="2 3">
    <name type="scientific">Plutella xylostella</name>
    <name type="common">Diamondback moth</name>
    <name type="synonym">Plutella maculipennis</name>
    <dbReference type="NCBI Taxonomy" id="51655"/>
    <lineage>
        <taxon>Eukaryota</taxon>
        <taxon>Metazoa</taxon>
        <taxon>Ecdysozoa</taxon>
        <taxon>Arthropoda</taxon>
        <taxon>Hexapoda</taxon>
        <taxon>Insecta</taxon>
        <taxon>Pterygota</taxon>
        <taxon>Neoptera</taxon>
        <taxon>Endopterygota</taxon>
        <taxon>Lepidoptera</taxon>
        <taxon>Glossata</taxon>
        <taxon>Ditrysia</taxon>
        <taxon>Yponomeutoidea</taxon>
        <taxon>Plutellidae</taxon>
        <taxon>Plutella</taxon>
    </lineage>
</organism>
<keyword evidence="3" id="KW-1185">Reference proteome</keyword>
<sequence>AEATIKPIVHSPGVFFEPQLPIHFYNDYWKVVTHVDVFSITPYLLNVESNINKTFNLCSRVQNVSELFVADCSDIINPAKVLLESNFIKSESISHLISDQSSSRSKRALEFGGEILKFFFGTLDADDARKYDDAIAACQSNEQNLFSLMKENIHIVKSSINNFNETIFKLNVNEQKLNGRLSMMQYILSNISRNNNDLINIARLQGFNNLIESSLLTISNMLDNVLNSVLFAKANILHPSILSPSKLLIELEKRSNHIKRNLDFPITLNINNIHTIIDVSKLTSYFYNNKLVFVLQIPLIAPTKFNLYKNIPLPTPHGQSEPLTFALISPSKNYLAITDDRLSYCLLDNMYECKLINNEYSICPQCSIFSSLSNPSCETRLLTEVTVTLPNECNSRLLYGTIDIWQPLNNNKWIYVQSKPNKLITKCGNFAKEYSLFGTGVLTLTEDCIAYCKTIQLIPTTMFTISINSDLHLDFDITQDDCCKRDLFNNTIPYLSPVSLTSIDLESLRHASHKLDNLETELNKAQKQSHIIKYGSYYTSTTYVLTILLILFCVYKCCRYLTRKQTSNRCINVFRCNNRKLTNSKISKSIELSEVSIDDKKSVKSLPPSVKHLSNRNLSNY</sequence>
<evidence type="ECO:0000313" key="2">
    <source>
        <dbReference type="EMBL" id="CAG9119221.1"/>
    </source>
</evidence>
<evidence type="ECO:0000256" key="1">
    <source>
        <dbReference type="SAM" id="Phobius"/>
    </source>
</evidence>
<gene>
    <name evidence="2" type="ORF">PLXY2_LOCUS6821</name>
</gene>
<keyword evidence="1" id="KW-0812">Transmembrane</keyword>
<keyword evidence="1" id="KW-0472">Membrane</keyword>
<accession>A0A8S4EWL8</accession>
<evidence type="ECO:0000313" key="3">
    <source>
        <dbReference type="Proteomes" id="UP000653454"/>
    </source>
</evidence>
<keyword evidence="1" id="KW-1133">Transmembrane helix</keyword>
<name>A0A8S4EWL8_PLUXY</name>